<dbReference type="Proteomes" id="UP000288669">
    <property type="component" value="Unassembled WGS sequence"/>
</dbReference>
<dbReference type="Pfam" id="PF03611">
    <property type="entry name" value="EIIC-GAT"/>
    <property type="match status" value="1"/>
</dbReference>
<evidence type="ECO:0000256" key="4">
    <source>
        <dbReference type="ARBA" id="ARBA00022475"/>
    </source>
</evidence>
<feature type="transmembrane region" description="Helical" evidence="14">
    <location>
        <begin position="242"/>
        <end position="265"/>
    </location>
</feature>
<dbReference type="NCBIfam" id="NF006923">
    <property type="entry name" value="PRK09410.2-1"/>
    <property type="match status" value="1"/>
</dbReference>
<evidence type="ECO:0000256" key="14">
    <source>
        <dbReference type="SAM" id="Phobius"/>
    </source>
</evidence>
<dbReference type="GO" id="GO:0005886">
    <property type="term" value="C:plasma membrane"/>
    <property type="evidence" value="ECO:0007669"/>
    <property type="project" value="UniProtKB-SubCell"/>
</dbReference>
<dbReference type="InterPro" id="IPR051562">
    <property type="entry name" value="Ascorbate-PTS_EIIC"/>
</dbReference>
<evidence type="ECO:0000256" key="3">
    <source>
        <dbReference type="ARBA" id="ARBA00022448"/>
    </source>
</evidence>
<dbReference type="GO" id="GO:0009401">
    <property type="term" value="P:phosphoenolpyruvate-dependent sugar phosphotransferase system"/>
    <property type="evidence" value="ECO:0007669"/>
    <property type="project" value="UniProtKB-KW"/>
</dbReference>
<organism evidence="15 16">
    <name type="scientific">Vagococcus entomophilus</name>
    <dbReference type="NCBI Taxonomy" id="1160095"/>
    <lineage>
        <taxon>Bacteria</taxon>
        <taxon>Bacillati</taxon>
        <taxon>Bacillota</taxon>
        <taxon>Bacilli</taxon>
        <taxon>Lactobacillales</taxon>
        <taxon>Enterococcaceae</taxon>
        <taxon>Vagococcus</taxon>
    </lineage>
</organism>
<evidence type="ECO:0000256" key="13">
    <source>
        <dbReference type="ARBA" id="ARBA00042859"/>
    </source>
</evidence>
<evidence type="ECO:0000256" key="1">
    <source>
        <dbReference type="ARBA" id="ARBA00004651"/>
    </source>
</evidence>
<evidence type="ECO:0000313" key="15">
    <source>
        <dbReference type="EMBL" id="RSU08504.1"/>
    </source>
</evidence>
<feature type="transmembrane region" description="Helical" evidence="14">
    <location>
        <begin position="41"/>
        <end position="63"/>
    </location>
</feature>
<feature type="transmembrane region" description="Helical" evidence="14">
    <location>
        <begin position="15"/>
        <end position="34"/>
    </location>
</feature>
<comment type="caution">
    <text evidence="15">The sequence shown here is derived from an EMBL/GenBank/DDBJ whole genome shotgun (WGS) entry which is preliminary data.</text>
</comment>
<dbReference type="RefSeq" id="WP_126823159.1">
    <property type="nucleotide sequence ID" value="NZ_JBHLWU010000001.1"/>
</dbReference>
<keyword evidence="7 14" id="KW-0812">Transmembrane</keyword>
<comment type="subcellular location">
    <subcellularLocation>
        <location evidence="1">Cell membrane</location>
        <topology evidence="1">Multi-pass membrane protein</topology>
    </subcellularLocation>
</comment>
<evidence type="ECO:0000256" key="10">
    <source>
        <dbReference type="ARBA" id="ARBA00037387"/>
    </source>
</evidence>
<evidence type="ECO:0000256" key="5">
    <source>
        <dbReference type="ARBA" id="ARBA00022597"/>
    </source>
</evidence>
<gene>
    <name evidence="15" type="ORF">CBF30_04510</name>
</gene>
<dbReference type="PANTHER" id="PTHR33843">
    <property type="entry name" value="ASCORBATE-SPECIFIC PTS SYSTEM EIIC COMPONENT"/>
    <property type="match status" value="1"/>
</dbReference>
<dbReference type="EMBL" id="NGJZ01000001">
    <property type="protein sequence ID" value="RSU08504.1"/>
    <property type="molecule type" value="Genomic_DNA"/>
</dbReference>
<dbReference type="InterPro" id="IPR004703">
    <property type="entry name" value="PTS_sugar-sp_permease"/>
</dbReference>
<accession>A0A430AKJ7</accession>
<dbReference type="AlphaFoldDB" id="A0A430AKJ7"/>
<keyword evidence="5" id="KW-0762">Sugar transport</keyword>
<evidence type="ECO:0000256" key="9">
    <source>
        <dbReference type="ARBA" id="ARBA00023136"/>
    </source>
</evidence>
<keyword evidence="8 14" id="KW-1133">Transmembrane helix</keyword>
<comment type="function">
    <text evidence="10">The phosphoenolpyruvate-dependent sugar phosphotransferase system (sugar PTS), a major carbohydrate active transport system, catalyzes the phosphorylation of incoming sugar substrates concomitantly with their translocation across the cell membrane. The enzyme II UlaABC PTS system is involved in ascorbate transport.</text>
</comment>
<reference evidence="15 16" key="1">
    <citation type="submission" date="2017-05" db="EMBL/GenBank/DDBJ databases">
        <title>Vagococcus spp. assemblies.</title>
        <authorList>
            <person name="Gulvik C.A."/>
        </authorList>
    </citation>
    <scope>NUCLEOTIDE SEQUENCE [LARGE SCALE GENOMIC DNA]</scope>
    <source>
        <strain evidence="15 16">DSM 24756</strain>
    </source>
</reference>
<proteinExistence type="inferred from homology"/>
<feature type="transmembrane region" description="Helical" evidence="14">
    <location>
        <begin position="366"/>
        <end position="383"/>
    </location>
</feature>
<evidence type="ECO:0000256" key="7">
    <source>
        <dbReference type="ARBA" id="ARBA00022692"/>
    </source>
</evidence>
<evidence type="ECO:0000256" key="12">
    <source>
        <dbReference type="ARBA" id="ARBA00039702"/>
    </source>
</evidence>
<keyword evidence="3" id="KW-0813">Transport</keyword>
<evidence type="ECO:0000313" key="16">
    <source>
        <dbReference type="Proteomes" id="UP000288669"/>
    </source>
</evidence>
<name>A0A430AKJ7_9ENTE</name>
<feature type="transmembrane region" description="Helical" evidence="14">
    <location>
        <begin position="277"/>
        <end position="297"/>
    </location>
</feature>
<evidence type="ECO:0000256" key="6">
    <source>
        <dbReference type="ARBA" id="ARBA00022683"/>
    </source>
</evidence>
<comment type="subunit">
    <text evidence="2">Homodimer.</text>
</comment>
<feature type="transmembrane region" description="Helical" evidence="14">
    <location>
        <begin position="435"/>
        <end position="458"/>
    </location>
</feature>
<keyword evidence="9 14" id="KW-0472">Membrane</keyword>
<protein>
    <recommendedName>
        <fullName evidence="12">Ascorbate-specific PTS system EIIC component</fullName>
    </recommendedName>
    <alternativeName>
        <fullName evidence="13">Ascorbate-specific permease IIC component UlaA</fullName>
    </alternativeName>
</protein>
<feature type="transmembrane region" description="Helical" evidence="14">
    <location>
        <begin position="108"/>
        <end position="125"/>
    </location>
</feature>
<keyword evidence="6" id="KW-0598">Phosphotransferase system</keyword>
<feature type="transmembrane region" description="Helical" evidence="14">
    <location>
        <begin position="159"/>
        <end position="178"/>
    </location>
</feature>
<feature type="transmembrane region" description="Helical" evidence="14">
    <location>
        <begin position="395"/>
        <end position="415"/>
    </location>
</feature>
<evidence type="ECO:0000256" key="11">
    <source>
        <dbReference type="ARBA" id="ARBA00038218"/>
    </source>
</evidence>
<evidence type="ECO:0000256" key="2">
    <source>
        <dbReference type="ARBA" id="ARBA00011738"/>
    </source>
</evidence>
<sequence length="488" mass="53884">MQLLFSIWKFFADNILTQPAYFIGFIVLIGYMLLKKPWYECLGGFLKATVGYFILMVGSSGLVNNFRPILAGLKDRFQLHATVIDPYFGQNAIQDAVSHDPSKAFGDVMLLLLIAFILNILLVLFQKYTKLRAVFTTGNVQVQQAATAFWLILFCFPELGRWEILAVMGIILGLYWAVGSNLTVDVTQELTEGAGFAVAHQQTFGIAFVSYLAGKFKSKKRVSKKIEEVELPGFLSIFNENMVATAILMLLFFGIIMGVLGKAYFVDTKVILPTQNFFFYIMTTSLQFAVNLAILQLGVRTFVSELTESFTGISNTILPGAIPGIDIAATFAFGSPNAVTLGFLFGALGQFLVIGALILFRSPTVIIAGFIPLFFDNAAFAVYANNRGGIKAACILPFLSGMIQVAGSALIASWVGLSSYGGYLGMFDWATIWPMFTVIMKFLGYAGIVVVVAVLILIPQWQYRKDPKGYFLIVKDYDAYLERKSKEN</sequence>
<feature type="transmembrane region" description="Helical" evidence="14">
    <location>
        <begin position="317"/>
        <end position="334"/>
    </location>
</feature>
<feature type="transmembrane region" description="Helical" evidence="14">
    <location>
        <begin position="341"/>
        <end position="360"/>
    </location>
</feature>
<dbReference type="PANTHER" id="PTHR33843:SF4">
    <property type="entry name" value="ASCORBATE-SPECIFIC PTS SYSTEM EIIC COMPONENT"/>
    <property type="match status" value="1"/>
</dbReference>
<keyword evidence="4" id="KW-1003">Cell membrane</keyword>
<evidence type="ECO:0000256" key="8">
    <source>
        <dbReference type="ARBA" id="ARBA00022989"/>
    </source>
</evidence>
<keyword evidence="16" id="KW-1185">Reference proteome</keyword>
<comment type="similarity">
    <text evidence="11">Belongs to the UlaA family.</text>
</comment>
<dbReference type="OrthoDB" id="9796178at2"/>